<evidence type="ECO:0000313" key="3">
    <source>
        <dbReference type="Proteomes" id="UP001293254"/>
    </source>
</evidence>
<feature type="region of interest" description="Disordered" evidence="1">
    <location>
        <begin position="47"/>
        <end position="72"/>
    </location>
</feature>
<evidence type="ECO:0000256" key="1">
    <source>
        <dbReference type="SAM" id="MobiDB-lite"/>
    </source>
</evidence>
<comment type="caution">
    <text evidence="2">The sequence shown here is derived from an EMBL/GenBank/DDBJ whole genome shotgun (WGS) entry which is preliminary data.</text>
</comment>
<dbReference type="Proteomes" id="UP001293254">
    <property type="component" value="Unassembled WGS sequence"/>
</dbReference>
<reference evidence="2" key="1">
    <citation type="submission" date="2020-06" db="EMBL/GenBank/DDBJ databases">
        <authorList>
            <person name="Li T."/>
            <person name="Hu X."/>
            <person name="Zhang T."/>
            <person name="Song X."/>
            <person name="Zhang H."/>
            <person name="Dai N."/>
            <person name="Sheng W."/>
            <person name="Hou X."/>
            <person name="Wei L."/>
        </authorList>
    </citation>
    <scope>NUCLEOTIDE SEQUENCE</scope>
    <source>
        <strain evidence="2">3651</strain>
        <tissue evidence="2">Leaf</tissue>
    </source>
</reference>
<evidence type="ECO:0000313" key="2">
    <source>
        <dbReference type="EMBL" id="KAK4430700.1"/>
    </source>
</evidence>
<feature type="compositionally biased region" description="Basic and acidic residues" evidence="1">
    <location>
        <begin position="63"/>
        <end position="72"/>
    </location>
</feature>
<reference evidence="2" key="2">
    <citation type="journal article" date="2024" name="Plant">
        <title>Genomic evolution and insights into agronomic trait innovations of Sesamum species.</title>
        <authorList>
            <person name="Miao H."/>
            <person name="Wang L."/>
            <person name="Qu L."/>
            <person name="Liu H."/>
            <person name="Sun Y."/>
            <person name="Le M."/>
            <person name="Wang Q."/>
            <person name="Wei S."/>
            <person name="Zheng Y."/>
            <person name="Lin W."/>
            <person name="Duan Y."/>
            <person name="Cao H."/>
            <person name="Xiong S."/>
            <person name="Wang X."/>
            <person name="Wei L."/>
            <person name="Li C."/>
            <person name="Ma Q."/>
            <person name="Ju M."/>
            <person name="Zhao R."/>
            <person name="Li G."/>
            <person name="Mu C."/>
            <person name="Tian Q."/>
            <person name="Mei H."/>
            <person name="Zhang T."/>
            <person name="Gao T."/>
            <person name="Zhang H."/>
        </authorList>
    </citation>
    <scope>NUCLEOTIDE SEQUENCE</scope>
    <source>
        <strain evidence="2">3651</strain>
    </source>
</reference>
<feature type="compositionally biased region" description="Basic and acidic residues" evidence="1">
    <location>
        <begin position="103"/>
        <end position="133"/>
    </location>
</feature>
<dbReference type="EMBL" id="JACGWO010000003">
    <property type="protein sequence ID" value="KAK4430700.1"/>
    <property type="molecule type" value="Genomic_DNA"/>
</dbReference>
<accession>A0AAE2CQE0</accession>
<feature type="region of interest" description="Disordered" evidence="1">
    <location>
        <begin position="90"/>
        <end position="133"/>
    </location>
</feature>
<dbReference type="AlphaFoldDB" id="A0AAE2CQE0"/>
<name>A0AAE2CQE0_9LAMI</name>
<keyword evidence="3" id="KW-1185">Reference proteome</keyword>
<protein>
    <submittedName>
        <fullName evidence="2">Uncharacterized protein</fullName>
    </submittedName>
</protein>
<organism evidence="2 3">
    <name type="scientific">Sesamum alatum</name>
    <dbReference type="NCBI Taxonomy" id="300844"/>
    <lineage>
        <taxon>Eukaryota</taxon>
        <taxon>Viridiplantae</taxon>
        <taxon>Streptophyta</taxon>
        <taxon>Embryophyta</taxon>
        <taxon>Tracheophyta</taxon>
        <taxon>Spermatophyta</taxon>
        <taxon>Magnoliopsida</taxon>
        <taxon>eudicotyledons</taxon>
        <taxon>Gunneridae</taxon>
        <taxon>Pentapetalae</taxon>
        <taxon>asterids</taxon>
        <taxon>lamiids</taxon>
        <taxon>Lamiales</taxon>
        <taxon>Pedaliaceae</taxon>
        <taxon>Sesamum</taxon>
    </lineage>
</organism>
<proteinExistence type="predicted"/>
<sequence length="133" mass="15540">MDLKGPKTLATQTRLLWPNRHTGSVDNKTSQRPLSITDFTKNIVHKGLQRHQRGCSQRTQSETARREEERKEEDLKLILEERGVFIEKKKKKSLDEGINSGDIGKRPADSRKIEERDEKAPLKMKEEETLWFQ</sequence>
<gene>
    <name evidence="2" type="ORF">Salat_0831700</name>
</gene>